<dbReference type="AlphaFoldDB" id="A0AAN7U8F3"/>
<keyword evidence="2" id="KW-1185">Reference proteome</keyword>
<evidence type="ECO:0000313" key="1">
    <source>
        <dbReference type="EMBL" id="KAK5584498.1"/>
    </source>
</evidence>
<dbReference type="Proteomes" id="UP001344447">
    <property type="component" value="Unassembled WGS sequence"/>
</dbReference>
<protein>
    <submittedName>
        <fullName evidence="1">Uncharacterized protein</fullName>
    </submittedName>
</protein>
<accession>A0AAN7U8F3</accession>
<dbReference type="EMBL" id="JAVFKY010000001">
    <property type="protein sequence ID" value="KAK5584498.1"/>
    <property type="molecule type" value="Genomic_DNA"/>
</dbReference>
<reference evidence="1 2" key="1">
    <citation type="submission" date="2023-11" db="EMBL/GenBank/DDBJ databases">
        <title>Dfirmibasis_genome.</title>
        <authorList>
            <person name="Edelbroek B."/>
            <person name="Kjellin J."/>
            <person name="Jerlstrom-Hultqvist J."/>
            <person name="Soderbom F."/>
        </authorList>
    </citation>
    <scope>NUCLEOTIDE SEQUENCE [LARGE SCALE GENOMIC DNA]</scope>
    <source>
        <strain evidence="1 2">TNS-C-14</strain>
    </source>
</reference>
<name>A0AAN7U8F3_9MYCE</name>
<comment type="caution">
    <text evidence="1">The sequence shown here is derived from an EMBL/GenBank/DDBJ whole genome shotgun (WGS) entry which is preliminary data.</text>
</comment>
<gene>
    <name evidence="1" type="ORF">RB653_006110</name>
</gene>
<proteinExistence type="predicted"/>
<organism evidence="1 2">
    <name type="scientific">Dictyostelium firmibasis</name>
    <dbReference type="NCBI Taxonomy" id="79012"/>
    <lineage>
        <taxon>Eukaryota</taxon>
        <taxon>Amoebozoa</taxon>
        <taxon>Evosea</taxon>
        <taxon>Eumycetozoa</taxon>
        <taxon>Dictyostelia</taxon>
        <taxon>Dictyosteliales</taxon>
        <taxon>Dictyosteliaceae</taxon>
        <taxon>Dictyostelium</taxon>
    </lineage>
</organism>
<evidence type="ECO:0000313" key="2">
    <source>
        <dbReference type="Proteomes" id="UP001344447"/>
    </source>
</evidence>
<sequence>MNILKSVPPTNAQLIRTYRSIIRKASNELKYTNFEYFRLRLSNSFKEPVENDYVKFRKYQDAVYLLNNNLGNTL</sequence>